<keyword evidence="7" id="KW-0963">Cytoplasm</keyword>
<dbReference type="HAMAP" id="MF_00156">
    <property type="entry name" value="PanB"/>
    <property type="match status" value="1"/>
</dbReference>
<feature type="binding site" evidence="7 10">
    <location>
        <position position="84"/>
    </location>
    <ligand>
        <name>Mg(2+)</name>
        <dbReference type="ChEBI" id="CHEBI:18420"/>
    </ligand>
</feature>
<keyword evidence="5 7" id="KW-0808">Transferase</keyword>
<feature type="binding site" evidence="7 10">
    <location>
        <position position="45"/>
    </location>
    <ligand>
        <name>Mg(2+)</name>
        <dbReference type="ChEBI" id="CHEBI:18420"/>
    </ligand>
</feature>
<dbReference type="EMBL" id="AP017470">
    <property type="protein sequence ID" value="BBB31974.1"/>
    <property type="molecule type" value="Genomic_DNA"/>
</dbReference>
<protein>
    <recommendedName>
        <fullName evidence="7">3-methyl-2-oxobutanoate hydroxymethyltransferase</fullName>
        <ecNumber evidence="7">2.1.2.11</ecNumber>
    </recommendedName>
    <alternativeName>
        <fullName evidence="7">Ketopantoate hydroxymethyltransferase</fullName>
        <shortName evidence="7">KPHMT</shortName>
    </alternativeName>
</protein>
<dbReference type="KEGG" id="thyd:TTHT_0358"/>
<dbReference type="GO" id="GO:0003864">
    <property type="term" value="F:3-methyl-2-oxobutanoate hydroxymethyltransferase activity"/>
    <property type="evidence" value="ECO:0007669"/>
    <property type="project" value="UniProtKB-UniRule"/>
</dbReference>
<dbReference type="Proteomes" id="UP000595564">
    <property type="component" value="Chromosome"/>
</dbReference>
<feature type="binding site" evidence="7 9">
    <location>
        <position position="114"/>
    </location>
    <ligand>
        <name>3-methyl-2-oxobutanoate</name>
        <dbReference type="ChEBI" id="CHEBI:11851"/>
    </ligand>
</feature>
<keyword evidence="4 7" id="KW-0566">Pantothenate biosynthesis</keyword>
<evidence type="ECO:0000256" key="10">
    <source>
        <dbReference type="PIRSR" id="PIRSR000388-3"/>
    </source>
</evidence>
<evidence type="ECO:0000313" key="12">
    <source>
        <dbReference type="Proteomes" id="UP000595564"/>
    </source>
</evidence>
<comment type="pathway">
    <text evidence="1 7">Cofactor biosynthesis; (R)-pantothenate biosynthesis; (R)-pantoate from 3-methyl-2-oxobutanoate: step 1/2.</text>
</comment>
<dbReference type="FunFam" id="3.20.20.60:FF:000003">
    <property type="entry name" value="3-methyl-2-oxobutanoate hydroxymethyltransferase"/>
    <property type="match status" value="1"/>
</dbReference>
<dbReference type="InterPro" id="IPR040442">
    <property type="entry name" value="Pyrv_kinase-like_dom_sf"/>
</dbReference>
<comment type="subcellular location">
    <subcellularLocation>
        <location evidence="7">Cytoplasm</location>
    </subcellularLocation>
</comment>
<keyword evidence="11" id="KW-0489">Methyltransferase</keyword>
<dbReference type="NCBIfam" id="TIGR00222">
    <property type="entry name" value="panB"/>
    <property type="match status" value="1"/>
</dbReference>
<dbReference type="NCBIfam" id="NF001452">
    <property type="entry name" value="PRK00311.1"/>
    <property type="match status" value="1"/>
</dbReference>
<feature type="binding site" evidence="7 9">
    <location>
        <position position="84"/>
    </location>
    <ligand>
        <name>3-methyl-2-oxobutanoate</name>
        <dbReference type="ChEBI" id="CHEBI:11851"/>
    </ligand>
</feature>
<dbReference type="PANTHER" id="PTHR20881">
    <property type="entry name" value="3-METHYL-2-OXOBUTANOATE HYDROXYMETHYLTRANSFERASE"/>
    <property type="match status" value="1"/>
</dbReference>
<dbReference type="InterPro" id="IPR003700">
    <property type="entry name" value="Pantoate_hydroxy_MeTrfase"/>
</dbReference>
<dbReference type="GO" id="GO:0000287">
    <property type="term" value="F:magnesium ion binding"/>
    <property type="evidence" value="ECO:0007669"/>
    <property type="project" value="TreeGrafter"/>
</dbReference>
<dbReference type="GO" id="GO:0005737">
    <property type="term" value="C:cytoplasm"/>
    <property type="evidence" value="ECO:0007669"/>
    <property type="project" value="UniProtKB-SubCell"/>
</dbReference>
<gene>
    <name evidence="7 11" type="primary">panB</name>
    <name evidence="11" type="ORF">TTHT_0358</name>
</gene>
<proteinExistence type="inferred from homology"/>
<dbReference type="SUPFAM" id="SSF51621">
    <property type="entry name" value="Phosphoenolpyruvate/pyruvate domain"/>
    <property type="match status" value="1"/>
</dbReference>
<dbReference type="Pfam" id="PF02548">
    <property type="entry name" value="Pantoate_transf"/>
    <property type="match status" value="1"/>
</dbReference>
<evidence type="ECO:0000256" key="7">
    <source>
        <dbReference type="HAMAP-Rule" id="MF_00156"/>
    </source>
</evidence>
<comment type="catalytic activity">
    <reaction evidence="7">
        <text>(6R)-5,10-methylene-5,6,7,8-tetrahydrofolate + 3-methyl-2-oxobutanoate + H2O = 2-dehydropantoate + (6S)-5,6,7,8-tetrahydrofolate</text>
        <dbReference type="Rhea" id="RHEA:11824"/>
        <dbReference type="ChEBI" id="CHEBI:11561"/>
        <dbReference type="ChEBI" id="CHEBI:11851"/>
        <dbReference type="ChEBI" id="CHEBI:15377"/>
        <dbReference type="ChEBI" id="CHEBI:15636"/>
        <dbReference type="ChEBI" id="CHEBI:57453"/>
        <dbReference type="EC" id="2.1.2.11"/>
    </reaction>
</comment>
<dbReference type="InterPro" id="IPR015813">
    <property type="entry name" value="Pyrv/PenolPyrv_kinase-like_dom"/>
</dbReference>
<evidence type="ECO:0000256" key="9">
    <source>
        <dbReference type="PIRSR" id="PIRSR000388-2"/>
    </source>
</evidence>
<reference evidence="11 12" key="1">
    <citation type="journal article" date="2012" name="Extremophiles">
        <title>Thermotomaculum hydrothermale gen. nov., sp. nov., a novel heterotrophic thermophile within the phylum Acidobacteria from a deep-sea hydrothermal vent chimney in the Southern Okinawa Trough.</title>
        <authorList>
            <person name="Izumi H."/>
            <person name="Nunoura T."/>
            <person name="Miyazaki M."/>
            <person name="Mino S."/>
            <person name="Toki T."/>
            <person name="Takai K."/>
            <person name="Sako Y."/>
            <person name="Sawabe T."/>
            <person name="Nakagawa S."/>
        </authorList>
    </citation>
    <scope>NUCLEOTIDE SEQUENCE [LARGE SCALE GENOMIC DNA]</scope>
    <source>
        <strain evidence="11 12">AC55</strain>
    </source>
</reference>
<evidence type="ECO:0000256" key="1">
    <source>
        <dbReference type="ARBA" id="ARBA00005033"/>
    </source>
</evidence>
<dbReference type="GO" id="GO:0032259">
    <property type="term" value="P:methylation"/>
    <property type="evidence" value="ECO:0007669"/>
    <property type="project" value="UniProtKB-KW"/>
</dbReference>
<accession>A0A7R6PG51</accession>
<dbReference type="RefSeq" id="WP_201328306.1">
    <property type="nucleotide sequence ID" value="NZ_AP017470.1"/>
</dbReference>
<evidence type="ECO:0000256" key="2">
    <source>
        <dbReference type="ARBA" id="ARBA00008676"/>
    </source>
</evidence>
<evidence type="ECO:0000256" key="3">
    <source>
        <dbReference type="ARBA" id="ARBA00011424"/>
    </source>
</evidence>
<dbReference type="AlphaFoldDB" id="A0A7R6PG51"/>
<evidence type="ECO:0000256" key="5">
    <source>
        <dbReference type="ARBA" id="ARBA00022679"/>
    </source>
</evidence>
<feature type="binding site" evidence="7 10">
    <location>
        <position position="116"/>
    </location>
    <ligand>
        <name>Mg(2+)</name>
        <dbReference type="ChEBI" id="CHEBI:18420"/>
    </ligand>
</feature>
<keyword evidence="7 10" id="KW-0460">Magnesium</keyword>
<dbReference type="UniPathway" id="UPA00028">
    <property type="reaction ID" value="UER00003"/>
</dbReference>
<evidence type="ECO:0000256" key="4">
    <source>
        <dbReference type="ARBA" id="ARBA00022655"/>
    </source>
</evidence>
<dbReference type="GO" id="GO:0008168">
    <property type="term" value="F:methyltransferase activity"/>
    <property type="evidence" value="ECO:0007669"/>
    <property type="project" value="UniProtKB-KW"/>
</dbReference>
<comment type="similarity">
    <text evidence="2 7">Belongs to the PanB family.</text>
</comment>
<feature type="active site" description="Proton acceptor" evidence="7 8">
    <location>
        <position position="183"/>
    </location>
</feature>
<keyword evidence="7 10" id="KW-0479">Metal-binding</keyword>
<comment type="function">
    <text evidence="6 7">Catalyzes the reversible reaction in which hydroxymethyl group from 5,10-methylenetetrahydrofolate is transferred onto alpha-ketoisovalerate to form ketopantoate.</text>
</comment>
<evidence type="ECO:0000256" key="8">
    <source>
        <dbReference type="PIRSR" id="PIRSR000388-1"/>
    </source>
</evidence>
<dbReference type="PANTHER" id="PTHR20881:SF0">
    <property type="entry name" value="3-METHYL-2-OXOBUTANOATE HYDROXYMETHYLTRANSFERASE"/>
    <property type="match status" value="1"/>
</dbReference>
<name>A0A7R6PG51_9BACT</name>
<sequence>MKKKITAPKIYSMKNKEKIAMITSYDCPTTKIVESAGIDIILVGDSVGMVLLGYPTTLEVTVDDIIHHSKAVSRCSQYALKVGDMPFMSYQTSVEEAVKNAGRIIQEGGMDAVKLEGGENHIDKIKAILNAGIPVMGHVGLTPQSVNLFGGFKIQGKTAESAKQILKDAILLDQAGVFAIVLEGIPEELAKVITESVSCPTIGIGAGRFCDGQVLVFHDMLSIPEPCYFKFVKQFENAGEVMKNGVENYVKAVKENEFPGKDNVTHISEEILKALKDKGGLKCI</sequence>
<dbReference type="Gene3D" id="3.20.20.60">
    <property type="entry name" value="Phosphoenolpyruvate-binding domains"/>
    <property type="match status" value="1"/>
</dbReference>
<dbReference type="CDD" id="cd06557">
    <property type="entry name" value="KPHMT-like"/>
    <property type="match status" value="1"/>
</dbReference>
<keyword evidence="12" id="KW-1185">Reference proteome</keyword>
<comment type="cofactor">
    <cofactor evidence="7 10">
        <name>Mg(2+)</name>
        <dbReference type="ChEBI" id="CHEBI:18420"/>
    </cofactor>
    <text evidence="7 10">Binds 1 Mg(2+) ion per subunit.</text>
</comment>
<evidence type="ECO:0000313" key="11">
    <source>
        <dbReference type="EMBL" id="BBB31974.1"/>
    </source>
</evidence>
<dbReference type="EC" id="2.1.2.11" evidence="7"/>
<feature type="binding site" evidence="7 9">
    <location>
        <begin position="45"/>
        <end position="46"/>
    </location>
    <ligand>
        <name>3-methyl-2-oxobutanoate</name>
        <dbReference type="ChEBI" id="CHEBI:11851"/>
    </ligand>
</feature>
<dbReference type="PIRSF" id="PIRSF000388">
    <property type="entry name" value="Pantoate_hydroxy_MeTrfase"/>
    <property type="match status" value="1"/>
</dbReference>
<dbReference type="GO" id="GO:0015940">
    <property type="term" value="P:pantothenate biosynthetic process"/>
    <property type="evidence" value="ECO:0007669"/>
    <property type="project" value="UniProtKB-UniRule"/>
</dbReference>
<organism evidence="11 12">
    <name type="scientific">Thermotomaculum hydrothermale</name>
    <dbReference type="NCBI Taxonomy" id="981385"/>
    <lineage>
        <taxon>Bacteria</taxon>
        <taxon>Pseudomonadati</taxon>
        <taxon>Acidobacteriota</taxon>
        <taxon>Holophagae</taxon>
        <taxon>Thermotomaculales</taxon>
        <taxon>Thermotomaculaceae</taxon>
        <taxon>Thermotomaculum</taxon>
    </lineage>
</organism>
<evidence type="ECO:0000256" key="6">
    <source>
        <dbReference type="ARBA" id="ARBA00056497"/>
    </source>
</evidence>
<comment type="subunit">
    <text evidence="3 7">Homodecamer; pentamer of dimers.</text>
</comment>